<dbReference type="Gene3D" id="3.60.110.10">
    <property type="entry name" value="Carbon-nitrogen hydrolase"/>
    <property type="match status" value="1"/>
</dbReference>
<comment type="caution">
    <text evidence="3">The sequence shown here is derived from an EMBL/GenBank/DDBJ whole genome shotgun (WGS) entry which is preliminary data.</text>
</comment>
<dbReference type="PROSITE" id="PS50263">
    <property type="entry name" value="CN_HYDROLASE"/>
    <property type="match status" value="1"/>
</dbReference>
<sequence>MNLGICQMKVVNKKEENIKKAENMIRKLAEEGSETIILPEMFNCPYDNSRFQEYAETQDGPTITRLKEVAKELKVHIIAGSIPEKTGEGIYNTSFIINPEGDIIGRHRKIHLFNINIPGKITFRESDTLLAGENPTIIKVGNVKIGVGICYDIRFPELSRIMTLKGASILAFPGAFNMVTGPAHWKTLIRARAIDNQVFVVAASPARDKKAEYVAYGHSMVADPWGSIIYEAGADETIKNVEIDLSQVENVRRRLPLLENRRPEIYDEHPH</sequence>
<dbReference type="GO" id="GO:0050152">
    <property type="term" value="F:omega-amidase activity"/>
    <property type="evidence" value="ECO:0007669"/>
    <property type="project" value="TreeGrafter"/>
</dbReference>
<dbReference type="PANTHER" id="PTHR23088">
    <property type="entry name" value="NITRILASE-RELATED"/>
    <property type="match status" value="1"/>
</dbReference>
<dbReference type="InterPro" id="IPR045254">
    <property type="entry name" value="Nit1/2_C-N_Hydrolase"/>
</dbReference>
<dbReference type="RefSeq" id="WP_112093109.1">
    <property type="nucleotide sequence ID" value="NZ_QLOE01000001.1"/>
</dbReference>
<dbReference type="InterPro" id="IPR001110">
    <property type="entry name" value="UPF0012_CS"/>
</dbReference>
<dbReference type="InterPro" id="IPR036526">
    <property type="entry name" value="C-N_Hydrolase_sf"/>
</dbReference>
<dbReference type="CDD" id="cd07572">
    <property type="entry name" value="nit"/>
    <property type="match status" value="1"/>
</dbReference>
<proteinExistence type="predicted"/>
<protein>
    <submittedName>
        <fullName evidence="3">Carbon-nitrogen hydrolase family protein</fullName>
    </submittedName>
</protein>
<dbReference type="GO" id="GO:0006541">
    <property type="term" value="P:glutamine metabolic process"/>
    <property type="evidence" value="ECO:0007669"/>
    <property type="project" value="TreeGrafter"/>
</dbReference>
<reference evidence="3 4" key="1">
    <citation type="submission" date="2018-06" db="EMBL/GenBank/DDBJ databases">
        <title>Draft genome sequence of hyperthermophilic methanogen Methanothermobacter tenebrarum sp. MCM-B 1447.</title>
        <authorList>
            <person name="Pore S.D."/>
            <person name="Dagar S."/>
            <person name="Dhakephalkar P.K."/>
        </authorList>
    </citation>
    <scope>NUCLEOTIDE SEQUENCE [LARGE SCALE GENOMIC DNA]</scope>
    <source>
        <strain evidence="3 4">MCM B 1447</strain>
    </source>
</reference>
<dbReference type="AlphaFoldDB" id="A0A328PBL2"/>
<dbReference type="GO" id="GO:0006528">
    <property type="term" value="P:asparagine metabolic process"/>
    <property type="evidence" value="ECO:0007669"/>
    <property type="project" value="TreeGrafter"/>
</dbReference>
<dbReference type="Pfam" id="PF00795">
    <property type="entry name" value="CN_hydrolase"/>
    <property type="match status" value="1"/>
</dbReference>
<name>A0A328PBL2_9EURY</name>
<feature type="domain" description="CN hydrolase" evidence="2">
    <location>
        <begin position="1"/>
        <end position="245"/>
    </location>
</feature>
<dbReference type="PROSITE" id="PS01227">
    <property type="entry name" value="UPF0012"/>
    <property type="match status" value="1"/>
</dbReference>
<organism evidence="3 4">
    <name type="scientific">Methanothermobacter tenebrarum</name>
    <dbReference type="NCBI Taxonomy" id="680118"/>
    <lineage>
        <taxon>Archaea</taxon>
        <taxon>Methanobacteriati</taxon>
        <taxon>Methanobacteriota</taxon>
        <taxon>Methanomada group</taxon>
        <taxon>Methanobacteria</taxon>
        <taxon>Methanobacteriales</taxon>
        <taxon>Methanobacteriaceae</taxon>
        <taxon>Methanothermobacter</taxon>
    </lineage>
</organism>
<dbReference type="OrthoDB" id="41015at2157"/>
<dbReference type="SUPFAM" id="SSF56317">
    <property type="entry name" value="Carbon-nitrogen hydrolase"/>
    <property type="match status" value="1"/>
</dbReference>
<keyword evidence="1 3" id="KW-0378">Hydrolase</keyword>
<evidence type="ECO:0000313" key="4">
    <source>
        <dbReference type="Proteomes" id="UP000249782"/>
    </source>
</evidence>
<dbReference type="Proteomes" id="UP000249782">
    <property type="component" value="Unassembled WGS sequence"/>
</dbReference>
<keyword evidence="4" id="KW-1185">Reference proteome</keyword>
<evidence type="ECO:0000313" key="3">
    <source>
        <dbReference type="EMBL" id="RAO79799.1"/>
    </source>
</evidence>
<evidence type="ECO:0000259" key="2">
    <source>
        <dbReference type="PROSITE" id="PS50263"/>
    </source>
</evidence>
<evidence type="ECO:0000256" key="1">
    <source>
        <dbReference type="ARBA" id="ARBA00022801"/>
    </source>
</evidence>
<dbReference type="PANTHER" id="PTHR23088:SF30">
    <property type="entry name" value="OMEGA-AMIDASE NIT2"/>
    <property type="match status" value="1"/>
</dbReference>
<gene>
    <name evidence="3" type="ORF">DPC56_00500</name>
</gene>
<dbReference type="GO" id="GO:0006107">
    <property type="term" value="P:oxaloacetate metabolic process"/>
    <property type="evidence" value="ECO:0007669"/>
    <property type="project" value="TreeGrafter"/>
</dbReference>
<dbReference type="InterPro" id="IPR003010">
    <property type="entry name" value="C-N_Hydrolase"/>
</dbReference>
<dbReference type="EMBL" id="QLOE01000001">
    <property type="protein sequence ID" value="RAO79799.1"/>
    <property type="molecule type" value="Genomic_DNA"/>
</dbReference>
<accession>A0A328PBL2</accession>